<keyword evidence="1" id="KW-0240">DNA-directed RNA polymerase</keyword>
<sequence>MRKKNKELIRRYKCTKCDFSTMSTHEVAKCKVCGAELKLIEEYYHDPKMSLGAVENSRNVHLRKDDNVVIQQSKPTNTPHCPTCGSTNVQKISGMKRWLSVGLFGLASSDVGKTMVCKKCGYKW</sequence>
<dbReference type="GO" id="GO:0000428">
    <property type="term" value="C:DNA-directed RNA polymerase complex"/>
    <property type="evidence" value="ECO:0007669"/>
    <property type="project" value="UniProtKB-KW"/>
</dbReference>
<proteinExistence type="predicted"/>
<accession>A0A8S5RCM9</accession>
<keyword evidence="1" id="KW-0804">Transcription</keyword>
<reference evidence="1" key="1">
    <citation type="journal article" date="2021" name="Proc. Natl. Acad. Sci. U.S.A.">
        <title>A Catalog of Tens of Thousands of Viruses from Human Metagenomes Reveals Hidden Associations with Chronic Diseases.</title>
        <authorList>
            <person name="Tisza M.J."/>
            <person name="Buck C.B."/>
        </authorList>
    </citation>
    <scope>NUCLEOTIDE SEQUENCE</scope>
    <source>
        <strain evidence="1">CtmTa7</strain>
    </source>
</reference>
<evidence type="ECO:0000313" key="1">
    <source>
        <dbReference type="EMBL" id="DAE28829.1"/>
    </source>
</evidence>
<dbReference type="EMBL" id="BK059091">
    <property type="protein sequence ID" value="DAE28829.1"/>
    <property type="molecule type" value="Genomic_DNA"/>
</dbReference>
<name>A0A8S5RCM9_9VIRU</name>
<protein>
    <submittedName>
        <fullName evidence="1">DNA-directed RNA polymerase II subunit</fullName>
    </submittedName>
</protein>
<organism evidence="1">
    <name type="scientific">virus sp. ctmTa7</name>
    <dbReference type="NCBI Taxonomy" id="2828255"/>
    <lineage>
        <taxon>Viruses</taxon>
    </lineage>
</organism>